<dbReference type="RefSeq" id="XP_008916739.1">
    <property type="nucleotide sequence ID" value="XM_008918491.1"/>
</dbReference>
<dbReference type="AlphaFoldDB" id="W2PCL6"/>
<sequence length="158" mass="18043">MLRHSNHIFRSALVDLTSSPCSSPRSAARRSPATVSTVELADPLLDLAGVRASLSALQQAIDQIEALRDLRSDLRREFLATRCRAEDLDRQFADAANAASPYVLFCQHKYEVVNHQLNSTREKLAECLNALQERMDNSREFEGWRLRYHDLQLRYNEA</sequence>
<evidence type="ECO:0000256" key="1">
    <source>
        <dbReference type="SAM" id="Coils"/>
    </source>
</evidence>
<dbReference type="VEuPathDB" id="FungiDB:PPTG_19928"/>
<accession>W2PCL6</accession>
<dbReference type="GeneID" id="20188612"/>
<reference evidence="2 3" key="2">
    <citation type="submission" date="2013-11" db="EMBL/GenBank/DDBJ databases">
        <title>The Genome Sequence of Phytophthora parasitica INRA-310.</title>
        <authorList>
            <consortium name="The Broad Institute Genomics Platform"/>
            <person name="Russ C."/>
            <person name="Tyler B."/>
            <person name="Panabieres F."/>
            <person name="Shan W."/>
            <person name="Tripathy S."/>
            <person name="Grunwald N."/>
            <person name="Machado M."/>
            <person name="Johnson C.S."/>
            <person name="Arredondo F."/>
            <person name="Hong C."/>
            <person name="Coffey M."/>
            <person name="Young S.K."/>
            <person name="Zeng Q."/>
            <person name="Gargeya S."/>
            <person name="Fitzgerald M."/>
            <person name="Abouelleil A."/>
            <person name="Alvarado L."/>
            <person name="Chapman S.B."/>
            <person name="Gainer-Dewar J."/>
            <person name="Goldberg J."/>
            <person name="Griggs A."/>
            <person name="Gujja S."/>
            <person name="Hansen M."/>
            <person name="Howarth C."/>
            <person name="Imamovic A."/>
            <person name="Ireland A."/>
            <person name="Larimer J."/>
            <person name="McCowan C."/>
            <person name="Murphy C."/>
            <person name="Pearson M."/>
            <person name="Poon T.W."/>
            <person name="Priest M."/>
            <person name="Roberts A."/>
            <person name="Saif S."/>
            <person name="Shea T."/>
            <person name="Sykes S."/>
            <person name="Wortman J."/>
            <person name="Nusbaum C."/>
            <person name="Birren B."/>
        </authorList>
    </citation>
    <scope>NUCLEOTIDE SEQUENCE [LARGE SCALE GENOMIC DNA]</scope>
    <source>
        <strain evidence="2 3">INRA-310</strain>
    </source>
</reference>
<evidence type="ECO:0000313" key="3">
    <source>
        <dbReference type="Proteomes" id="UP000018817"/>
    </source>
</evidence>
<evidence type="ECO:0000313" key="2">
    <source>
        <dbReference type="EMBL" id="ETM97963.1"/>
    </source>
</evidence>
<name>W2PCL6_PHYN3</name>
<reference evidence="3" key="1">
    <citation type="submission" date="2011-12" db="EMBL/GenBank/DDBJ databases">
        <authorList>
            <consortium name="The Broad Institute Genome Sequencing Platform"/>
            <person name="Russ C."/>
            <person name="Tyler B."/>
            <person name="Panabieres F."/>
            <person name="Shan W."/>
            <person name="Tripathy S."/>
            <person name="Grunwald N."/>
            <person name="Machado M."/>
            <person name="Young S.K."/>
            <person name="Zeng Q."/>
            <person name="Gargeya S."/>
            <person name="Fitzgerald M."/>
            <person name="Haas B."/>
            <person name="Abouelleil A."/>
            <person name="Alvarado L."/>
            <person name="Arachchi H.M."/>
            <person name="Berlin A."/>
            <person name="Chapman S.B."/>
            <person name="Gearin G."/>
            <person name="Goldberg J."/>
            <person name="Griggs A."/>
            <person name="Gujja S."/>
            <person name="Hansen M."/>
            <person name="Heiman D."/>
            <person name="Howarth C."/>
            <person name="Larimer J."/>
            <person name="Lui A."/>
            <person name="MacDonald P.J.P."/>
            <person name="McCowen C."/>
            <person name="Montmayeur A."/>
            <person name="Murphy C."/>
            <person name="Neiman D."/>
            <person name="Pearson M."/>
            <person name="Priest M."/>
            <person name="Roberts A."/>
            <person name="Saif S."/>
            <person name="Shea T."/>
            <person name="Sisk P."/>
            <person name="Stolte C."/>
            <person name="Sykes S."/>
            <person name="Wortman J."/>
            <person name="Nusbaum C."/>
            <person name="Birren B."/>
        </authorList>
    </citation>
    <scope>NUCLEOTIDE SEQUENCE [LARGE SCALE GENOMIC DNA]</scope>
    <source>
        <strain evidence="3">INRA-310</strain>
    </source>
</reference>
<feature type="non-terminal residue" evidence="2">
    <location>
        <position position="158"/>
    </location>
</feature>
<protein>
    <submittedName>
        <fullName evidence="2">Uncharacterized protein</fullName>
    </submittedName>
</protein>
<dbReference type="Proteomes" id="UP000018817">
    <property type="component" value="Unassembled WGS sequence"/>
</dbReference>
<feature type="coiled-coil region" evidence="1">
    <location>
        <begin position="47"/>
        <end position="77"/>
    </location>
</feature>
<keyword evidence="1" id="KW-0175">Coiled coil</keyword>
<proteinExistence type="predicted"/>
<organism evidence="2 3">
    <name type="scientific">Phytophthora nicotianae (strain INRA-310)</name>
    <name type="common">Phytophthora parasitica</name>
    <dbReference type="NCBI Taxonomy" id="761204"/>
    <lineage>
        <taxon>Eukaryota</taxon>
        <taxon>Sar</taxon>
        <taxon>Stramenopiles</taxon>
        <taxon>Oomycota</taxon>
        <taxon>Peronosporomycetes</taxon>
        <taxon>Peronosporales</taxon>
        <taxon>Peronosporaceae</taxon>
        <taxon>Phytophthora</taxon>
    </lineage>
</organism>
<dbReference type="OrthoDB" id="129404at2759"/>
<dbReference type="EMBL" id="KI669776">
    <property type="protein sequence ID" value="ETM97963.1"/>
    <property type="molecule type" value="Genomic_DNA"/>
</dbReference>
<gene>
    <name evidence="2" type="ORF">PPTG_19928</name>
</gene>